<evidence type="ECO:0000313" key="5">
    <source>
        <dbReference type="EMBL" id="CEA16386.1"/>
    </source>
</evidence>
<dbReference type="AlphaFoldDB" id="A0A098C1U4"/>
<accession>A0A098C1U4</accession>
<dbReference type="Pfam" id="PF01026">
    <property type="entry name" value="TatD_DNase"/>
    <property type="match status" value="1"/>
</dbReference>
<feature type="binding site" evidence="4">
    <location>
        <position position="130"/>
    </location>
    <ligand>
        <name>a divalent metal cation</name>
        <dbReference type="ChEBI" id="CHEBI:60240"/>
        <label>2</label>
    </ligand>
</feature>
<dbReference type="GO" id="GO:0016788">
    <property type="term" value="F:hydrolase activity, acting on ester bonds"/>
    <property type="evidence" value="ECO:0007669"/>
    <property type="project" value="InterPro"/>
</dbReference>
<dbReference type="EMBL" id="LN515532">
    <property type="protein sequence ID" value="CEA16386.1"/>
    <property type="molecule type" value="Genomic_DNA"/>
</dbReference>
<evidence type="ECO:0000256" key="3">
    <source>
        <dbReference type="ARBA" id="ARBA00022801"/>
    </source>
</evidence>
<evidence type="ECO:0000256" key="1">
    <source>
        <dbReference type="ARBA" id="ARBA00009275"/>
    </source>
</evidence>
<dbReference type="GO" id="GO:0004536">
    <property type="term" value="F:DNA nuclease activity"/>
    <property type="evidence" value="ECO:0007669"/>
    <property type="project" value="InterPro"/>
</dbReference>
<dbReference type="NCBIfam" id="TIGR00010">
    <property type="entry name" value="YchF/TatD family DNA exonuclease"/>
    <property type="match status" value="1"/>
</dbReference>
<feature type="binding site" evidence="4">
    <location>
        <position position="9"/>
    </location>
    <ligand>
        <name>a divalent metal cation</name>
        <dbReference type="ChEBI" id="CHEBI:60240"/>
        <label>1</label>
    </ligand>
</feature>
<dbReference type="PANTHER" id="PTHR46124:SF4">
    <property type="entry name" value="HYDROLASE TATD"/>
    <property type="match status" value="1"/>
</dbReference>
<gene>
    <name evidence="5" type="ORF">ING2E5B_1639</name>
</gene>
<evidence type="ECO:0008006" key="7">
    <source>
        <dbReference type="Google" id="ProtNLM"/>
    </source>
</evidence>
<feature type="binding site" evidence="4">
    <location>
        <position position="155"/>
    </location>
    <ligand>
        <name>a divalent metal cation</name>
        <dbReference type="ChEBI" id="CHEBI:60240"/>
        <label>2</label>
    </ligand>
</feature>
<reference evidence="5 6" key="1">
    <citation type="submission" date="2014-08" db="EMBL/GenBank/DDBJ databases">
        <authorList>
            <person name="Wibberg D."/>
        </authorList>
    </citation>
    <scope>NUCLEOTIDE SEQUENCE [LARGE SCALE GENOMIC DNA]</scope>
    <source>
        <strain evidence="6">ING2-E5B</strain>
    </source>
</reference>
<evidence type="ECO:0000313" key="6">
    <source>
        <dbReference type="Proteomes" id="UP000032417"/>
    </source>
</evidence>
<feature type="binding site" evidence="4">
    <location>
        <position position="205"/>
    </location>
    <ligand>
        <name>a divalent metal cation</name>
        <dbReference type="ChEBI" id="CHEBI:60240"/>
        <label>1</label>
    </ligand>
</feature>
<protein>
    <recommendedName>
        <fullName evidence="7">Hydrolase, TatD family</fullName>
    </recommendedName>
</protein>
<dbReference type="HOGENOM" id="CLU_031506_4_0_10"/>
<keyword evidence="3" id="KW-0378">Hydrolase</keyword>
<dbReference type="CDD" id="cd01310">
    <property type="entry name" value="TatD_DNAse"/>
    <property type="match status" value="1"/>
</dbReference>
<comment type="similarity">
    <text evidence="1">Belongs to the metallo-dependent hydrolases superfamily. TatD-type hydrolase family.</text>
</comment>
<dbReference type="FunFam" id="3.20.20.140:FF:000005">
    <property type="entry name" value="TatD family hydrolase"/>
    <property type="match status" value="1"/>
</dbReference>
<evidence type="ECO:0000256" key="4">
    <source>
        <dbReference type="PIRSR" id="PIRSR005902-1"/>
    </source>
</evidence>
<dbReference type="PIRSF" id="PIRSF005902">
    <property type="entry name" value="DNase_TatD"/>
    <property type="match status" value="1"/>
</dbReference>
<proteinExistence type="inferred from homology"/>
<evidence type="ECO:0000256" key="2">
    <source>
        <dbReference type="ARBA" id="ARBA00022723"/>
    </source>
</evidence>
<dbReference type="PANTHER" id="PTHR46124">
    <property type="entry name" value="D-AMINOACYL-TRNA DEACYLASE"/>
    <property type="match status" value="1"/>
</dbReference>
<keyword evidence="2 4" id="KW-0479">Metal-binding</keyword>
<organism evidence="5 6">
    <name type="scientific">Fermentimonas caenicola</name>
    <dbReference type="NCBI Taxonomy" id="1562970"/>
    <lineage>
        <taxon>Bacteria</taxon>
        <taxon>Pseudomonadati</taxon>
        <taxon>Bacteroidota</taxon>
        <taxon>Bacteroidia</taxon>
        <taxon>Bacteroidales</taxon>
        <taxon>Dysgonomonadaceae</taxon>
        <taxon>Fermentimonas</taxon>
    </lineage>
</organism>
<dbReference type="GO" id="GO:0046872">
    <property type="term" value="F:metal ion binding"/>
    <property type="evidence" value="ECO:0007669"/>
    <property type="project" value="UniProtKB-KW"/>
</dbReference>
<dbReference type="InterPro" id="IPR001130">
    <property type="entry name" value="TatD-like"/>
</dbReference>
<feature type="binding site" evidence="4">
    <location>
        <position position="7"/>
    </location>
    <ligand>
        <name>a divalent metal cation</name>
        <dbReference type="ChEBI" id="CHEBI:60240"/>
        <label>1</label>
    </ligand>
</feature>
<dbReference type="PATRIC" id="fig|1562970.3.peg.1628"/>
<dbReference type="InterPro" id="IPR032466">
    <property type="entry name" value="Metal_Hydrolase"/>
</dbReference>
<dbReference type="Gene3D" id="3.20.20.140">
    <property type="entry name" value="Metal-dependent hydrolases"/>
    <property type="match status" value="1"/>
</dbReference>
<dbReference type="Proteomes" id="UP000032417">
    <property type="component" value="Chromosome 1"/>
</dbReference>
<feature type="binding site" evidence="4">
    <location>
        <position position="94"/>
    </location>
    <ligand>
        <name>a divalent metal cation</name>
        <dbReference type="ChEBI" id="CHEBI:60240"/>
        <label>1</label>
    </ligand>
</feature>
<dbReference type="STRING" id="1562970.ING2E5B_1639"/>
<dbReference type="InterPro" id="IPR015991">
    <property type="entry name" value="TatD/YcfH-like"/>
</dbReference>
<sequence>MGIIDTHAHLFSADFDNDLVDIINRAKKVGVEKVLLPNIDETTIEILKKCVAEDSDFLIPMMGLHPTSIKENFRNQLEHIYNELNNSKYCAIGEIGIDLYWDKSLQNEQILAFEEQLKWSAEMDLPVSIHFRDATKEVISSIKRVGETNLRGVFHSFGGNKDELEYILRLKNFMIGVNGVVTFKNSGLKDTLFNCPAERVVMETDSPYLAPVPYRGKRNESSYIRYILRELSEIWKITEEEVSNITSVNAKNIFGLELNS</sequence>
<keyword evidence="6" id="KW-1185">Reference proteome</keyword>
<dbReference type="GO" id="GO:0005829">
    <property type="term" value="C:cytosol"/>
    <property type="evidence" value="ECO:0007669"/>
    <property type="project" value="TreeGrafter"/>
</dbReference>
<dbReference type="OrthoDB" id="9810005at2"/>
<dbReference type="KEGG" id="pbt:ING2E5B_1639"/>
<name>A0A098C1U4_9BACT</name>
<dbReference type="SUPFAM" id="SSF51556">
    <property type="entry name" value="Metallo-dependent hydrolases"/>
    <property type="match status" value="1"/>
</dbReference>